<sequence>MLSRRPTNALRSLLPQSIVVEGGGFGQEDNLIAISNLWCSARVIVPVLNVALLWVVSSLYVRSRNPNCAALNLQRPDISRRMKGDALPWTPTTTTGLMRFSESVGSNAHAFSFSDKGAFCFEGQCSSTHSRDTHEFPNFFLGVGPGGSGSTNLAREFNAHPSVFVGDAHLNSQKCCSSELYVLNNQSRAFEGQGAYAAFFSQDAMAKRRTHWFGEKTPLYSAHRLVPFRARAIFGPWLKLFITWREPAEIFISRYFGHVRSQKIRNKTFTEWTNAWLNGFRRVTKCRHDILLTFELTERMIYDPSFPLPATAAMEEHLVRLCGLLANGAYAALEGLGMFRRWAHVFDHQQILCVLLEDQSARMDWVRDRMAQHLNIDRHGFENSSRKQKGVSSFDRLETHQRETYGEQAVKQMWGTIAEIQNIPRSSSFTEDQRLFSELCSQ</sequence>
<comment type="caution">
    <text evidence="1">The sequence shown here is derived from an EMBL/GenBank/DDBJ whole genome shotgun (WGS) entry which is preliminary data.</text>
</comment>
<gene>
    <name evidence="1" type="ORF">PCOR1329_LOCUS66579</name>
</gene>
<dbReference type="Proteomes" id="UP001189429">
    <property type="component" value="Unassembled WGS sequence"/>
</dbReference>
<accession>A0ABN9WEG7</accession>
<dbReference type="EMBL" id="CAUYUJ010018585">
    <property type="protein sequence ID" value="CAK0884779.1"/>
    <property type="molecule type" value="Genomic_DNA"/>
</dbReference>
<dbReference type="Gene3D" id="3.40.50.300">
    <property type="entry name" value="P-loop containing nucleotide triphosphate hydrolases"/>
    <property type="match status" value="1"/>
</dbReference>
<reference evidence="1" key="1">
    <citation type="submission" date="2023-10" db="EMBL/GenBank/DDBJ databases">
        <authorList>
            <person name="Chen Y."/>
            <person name="Shah S."/>
            <person name="Dougan E. K."/>
            <person name="Thang M."/>
            <person name="Chan C."/>
        </authorList>
    </citation>
    <scope>NUCLEOTIDE SEQUENCE [LARGE SCALE GENOMIC DNA]</scope>
</reference>
<proteinExistence type="predicted"/>
<dbReference type="InterPro" id="IPR027417">
    <property type="entry name" value="P-loop_NTPase"/>
</dbReference>
<evidence type="ECO:0008006" key="3">
    <source>
        <dbReference type="Google" id="ProtNLM"/>
    </source>
</evidence>
<name>A0ABN9WEG7_9DINO</name>
<dbReference type="SUPFAM" id="SSF52540">
    <property type="entry name" value="P-loop containing nucleoside triphosphate hydrolases"/>
    <property type="match status" value="1"/>
</dbReference>
<keyword evidence="2" id="KW-1185">Reference proteome</keyword>
<evidence type="ECO:0000313" key="1">
    <source>
        <dbReference type="EMBL" id="CAK0884779.1"/>
    </source>
</evidence>
<organism evidence="1 2">
    <name type="scientific">Prorocentrum cordatum</name>
    <dbReference type="NCBI Taxonomy" id="2364126"/>
    <lineage>
        <taxon>Eukaryota</taxon>
        <taxon>Sar</taxon>
        <taxon>Alveolata</taxon>
        <taxon>Dinophyceae</taxon>
        <taxon>Prorocentrales</taxon>
        <taxon>Prorocentraceae</taxon>
        <taxon>Prorocentrum</taxon>
    </lineage>
</organism>
<evidence type="ECO:0000313" key="2">
    <source>
        <dbReference type="Proteomes" id="UP001189429"/>
    </source>
</evidence>
<protein>
    <recommendedName>
        <fullName evidence="3">Sulfotransferase domain-containing protein</fullName>
    </recommendedName>
</protein>